<feature type="compositionally biased region" description="Basic and acidic residues" evidence="2">
    <location>
        <begin position="81"/>
        <end position="114"/>
    </location>
</feature>
<keyword evidence="5" id="KW-1185">Reference proteome</keyword>
<comment type="similarity">
    <text evidence="1">Belongs to the MCM10 family.</text>
</comment>
<feature type="compositionally biased region" description="Basic and acidic residues" evidence="2">
    <location>
        <begin position="502"/>
        <end position="519"/>
    </location>
</feature>
<dbReference type="PANTHER" id="PTHR13454:SF11">
    <property type="entry name" value="PROTEIN MCM10 HOMOLOG"/>
    <property type="match status" value="1"/>
</dbReference>
<proteinExistence type="inferred from homology"/>
<evidence type="ECO:0000259" key="3">
    <source>
        <dbReference type="Pfam" id="PF09329"/>
    </source>
</evidence>
<dbReference type="GO" id="GO:0003688">
    <property type="term" value="F:DNA replication origin binding"/>
    <property type="evidence" value="ECO:0007669"/>
    <property type="project" value="TreeGrafter"/>
</dbReference>
<organism evidence="4 5">
    <name type="scientific">Malassezia brasiliensis</name>
    <dbReference type="NCBI Taxonomy" id="1821822"/>
    <lineage>
        <taxon>Eukaryota</taxon>
        <taxon>Fungi</taxon>
        <taxon>Dikarya</taxon>
        <taxon>Basidiomycota</taxon>
        <taxon>Ustilaginomycotina</taxon>
        <taxon>Malasseziomycetes</taxon>
        <taxon>Malasseziales</taxon>
        <taxon>Malasseziaceae</taxon>
        <taxon>Malassezia</taxon>
    </lineage>
</organism>
<dbReference type="Gene3D" id="2.40.50.140">
    <property type="entry name" value="Nucleic acid-binding proteins"/>
    <property type="match status" value="1"/>
</dbReference>
<feature type="region of interest" description="Disordered" evidence="2">
    <location>
        <begin position="49"/>
        <end position="115"/>
    </location>
</feature>
<reference evidence="4" key="1">
    <citation type="submission" date="2023-03" db="EMBL/GenBank/DDBJ databases">
        <title>Mating type loci evolution in Malassezia.</title>
        <authorList>
            <person name="Coelho M.A."/>
        </authorList>
    </citation>
    <scope>NUCLEOTIDE SEQUENCE</scope>
    <source>
        <strain evidence="4">CBS 14135</strain>
    </source>
</reference>
<feature type="region of interest" description="Disordered" evidence="2">
    <location>
        <begin position="498"/>
        <end position="562"/>
    </location>
</feature>
<dbReference type="InterPro" id="IPR040184">
    <property type="entry name" value="Mcm10"/>
</dbReference>
<evidence type="ECO:0000313" key="5">
    <source>
        <dbReference type="Proteomes" id="UP001216638"/>
    </source>
</evidence>
<dbReference type="InterPro" id="IPR015408">
    <property type="entry name" value="Znf_Mcm10/DnaG"/>
</dbReference>
<feature type="compositionally biased region" description="Basic and acidic residues" evidence="2">
    <location>
        <begin position="436"/>
        <end position="454"/>
    </location>
</feature>
<accession>A0AAF0IPV6</accession>
<dbReference type="Proteomes" id="UP001216638">
    <property type="component" value="Chromosome 4"/>
</dbReference>
<dbReference type="InterPro" id="IPR012340">
    <property type="entry name" value="NA-bd_OB-fold"/>
</dbReference>
<dbReference type="EMBL" id="CP119954">
    <property type="protein sequence ID" value="WFC96722.1"/>
    <property type="molecule type" value="Genomic_DNA"/>
</dbReference>
<dbReference type="GO" id="GO:0006270">
    <property type="term" value="P:DNA replication initiation"/>
    <property type="evidence" value="ECO:0007669"/>
    <property type="project" value="InterPro"/>
</dbReference>
<evidence type="ECO:0000313" key="4">
    <source>
        <dbReference type="EMBL" id="WFC96722.1"/>
    </source>
</evidence>
<name>A0AAF0IPV6_9BASI</name>
<dbReference type="PANTHER" id="PTHR13454">
    <property type="entry name" value="PROTEIN MCM10 HOMOLOG"/>
    <property type="match status" value="1"/>
</dbReference>
<feature type="region of interest" description="Disordered" evidence="2">
    <location>
        <begin position="375"/>
        <end position="399"/>
    </location>
</feature>
<feature type="region of interest" description="Disordered" evidence="2">
    <location>
        <begin position="436"/>
        <end position="474"/>
    </location>
</feature>
<evidence type="ECO:0000256" key="2">
    <source>
        <dbReference type="SAM" id="MobiDB-lite"/>
    </source>
</evidence>
<dbReference type="AlphaFoldDB" id="A0AAF0IPV6"/>
<evidence type="ECO:0000256" key="1">
    <source>
        <dbReference type="ARBA" id="ARBA00009679"/>
    </source>
</evidence>
<protein>
    <recommendedName>
        <fullName evidence="3">Zinc finger Mcm10/DnaG-type domain-containing protein</fullName>
    </recommendedName>
</protein>
<dbReference type="GO" id="GO:0043596">
    <property type="term" value="C:nuclear replication fork"/>
    <property type="evidence" value="ECO:0007669"/>
    <property type="project" value="TreeGrafter"/>
</dbReference>
<feature type="domain" description="Zinc finger Mcm10/DnaG-type" evidence="3">
    <location>
        <begin position="316"/>
        <end position="355"/>
    </location>
</feature>
<dbReference type="Pfam" id="PF09329">
    <property type="entry name" value="zf-primase"/>
    <property type="match status" value="1"/>
</dbReference>
<gene>
    <name evidence="4" type="ORF">MBRA1_003385</name>
</gene>
<dbReference type="GO" id="GO:0003697">
    <property type="term" value="F:single-stranded DNA binding"/>
    <property type="evidence" value="ECO:0007669"/>
    <property type="project" value="InterPro"/>
</dbReference>
<feature type="compositionally biased region" description="Basic and acidic residues" evidence="2">
    <location>
        <begin position="54"/>
        <end position="72"/>
    </location>
</feature>
<sequence length="562" mass="61734">MAGDRAALARAAAAGVAELEQQRQAALAHARARAERMQHAPASALTACASHVQQHQDDHAARRDERAAREASRSASFARHARPDARNERLELVEELTRGPRPYEPRPDDPELRTYEPNARTALRSRRLAHAELEAYLDARYVITPSLFYSLVHRTGSTADYVAPAHGAMDGDLEMPLYGDWVLFAVMGEKSTLRYTAAPADDPPDAPQEGTAFERANPVRPARKFFGCKLLDLNTDVVQKHRQLPGDCVLHMLLFDDTPSQRGAAGEASAFAKLWKEHDGALLAILNPRILKPRKGQPKNLVTVTPRSGDAVLVIGQADAYAQCTARKKDGKRCNAFVVRGTNHEVCDYHLEHAVMGRLRSRMEFASGTARVLGRPNPQMAAHAPPPRRRIPSHTPGLGGLEVGHTSAPAYVVPGGHEMLASSDPRSVGYHVEARYGRERAEREQRKRKADAQEQRIASMDVAPPAAPPAAPDGLEAKFASEFDENSLAAKTLRIAQATLRGEPKPRRNAPHRESDVPRRSSSTARLLARHEAPASSLPKARLRAKKPAPRTDEEQEHFVTL</sequence>